<dbReference type="Proteomes" id="UP000002730">
    <property type="component" value="Chromosome"/>
</dbReference>
<dbReference type="STRING" id="573061.Clocel_3287"/>
<dbReference type="RefSeq" id="WP_010073360.1">
    <property type="nucleotide sequence ID" value="NC_014393.1"/>
</dbReference>
<organism evidence="2 3">
    <name type="scientific">Clostridium cellulovorans (strain ATCC 35296 / DSM 3052 / OCM 3 / 743B)</name>
    <dbReference type="NCBI Taxonomy" id="573061"/>
    <lineage>
        <taxon>Bacteria</taxon>
        <taxon>Bacillati</taxon>
        <taxon>Bacillota</taxon>
        <taxon>Clostridia</taxon>
        <taxon>Eubacteriales</taxon>
        <taxon>Clostridiaceae</taxon>
        <taxon>Clostridium</taxon>
    </lineage>
</organism>
<feature type="domain" description="Integron-associated effector binding protein" evidence="1">
    <location>
        <begin position="33"/>
        <end position="156"/>
    </location>
</feature>
<dbReference type="InterPro" id="IPR011256">
    <property type="entry name" value="Reg_factor_effector_dom_sf"/>
</dbReference>
<dbReference type="KEGG" id="ccb:Clocel_3287"/>
<accession>D9SUZ5</accession>
<dbReference type="EMBL" id="CP002160">
    <property type="protein sequence ID" value="ADL52970.1"/>
    <property type="molecule type" value="Genomic_DNA"/>
</dbReference>
<dbReference type="Pfam" id="PF14526">
    <property type="entry name" value="Cass2"/>
    <property type="match status" value="1"/>
</dbReference>
<dbReference type="Gene3D" id="3.20.80.10">
    <property type="entry name" value="Regulatory factor, effector binding domain"/>
    <property type="match status" value="1"/>
</dbReference>
<proteinExistence type="predicted"/>
<evidence type="ECO:0000259" key="1">
    <source>
        <dbReference type="Pfam" id="PF14526"/>
    </source>
</evidence>
<evidence type="ECO:0000313" key="2">
    <source>
        <dbReference type="EMBL" id="ADL52970.1"/>
    </source>
</evidence>
<gene>
    <name evidence="2" type="ordered locus">Clocel_3287</name>
</gene>
<sequence length="163" mass="18648">MFVEESKIEIISLSDSIIVAGLNLQKSGLPISFDSLGKMWGLYTEEIRRKTPNRLEKHTEYGICLNKVPDYIVGIEVSGISDVSQDYFSYTIPAGDCIKVSFNAENHDTLVDKKLMKMQKEAKKWAKNNKIKCNPDYTVEVYPIDTMKQEYPSMYILIPILLK</sequence>
<dbReference type="AlphaFoldDB" id="D9SUZ5"/>
<dbReference type="eggNOG" id="ENOG50343AJ">
    <property type="taxonomic scope" value="Bacteria"/>
</dbReference>
<reference evidence="2 3" key="1">
    <citation type="submission" date="2010-08" db="EMBL/GenBank/DDBJ databases">
        <title>Complete sequence of Clostridium cellulovorans 743B.</title>
        <authorList>
            <consortium name="US DOE Joint Genome Institute"/>
            <person name="Lucas S."/>
            <person name="Copeland A."/>
            <person name="Lapidus A."/>
            <person name="Cheng J.-F."/>
            <person name="Bruce D."/>
            <person name="Goodwin L."/>
            <person name="Pitluck S."/>
            <person name="Chertkov O."/>
            <person name="Detter J.C."/>
            <person name="Han C."/>
            <person name="Tapia R."/>
            <person name="Land M."/>
            <person name="Hauser L."/>
            <person name="Chang Y.-J."/>
            <person name="Jeffries C."/>
            <person name="Kyrpides N."/>
            <person name="Ivanova N."/>
            <person name="Mikhailova N."/>
            <person name="Hemme C.L."/>
            <person name="Woyke T."/>
        </authorList>
    </citation>
    <scope>NUCLEOTIDE SEQUENCE [LARGE SCALE GENOMIC DNA]</scope>
    <source>
        <strain evidence="3">ATCC 35296 / DSM 3052 / OCM 3 / 743B</strain>
    </source>
</reference>
<name>D9SUZ5_CLOC7</name>
<keyword evidence="3" id="KW-1185">Reference proteome</keyword>
<protein>
    <submittedName>
        <fullName evidence="2">Transcription activator effector binding</fullName>
    </submittedName>
</protein>
<dbReference type="HOGENOM" id="CLU_1640758_0_0_9"/>
<evidence type="ECO:0000313" key="3">
    <source>
        <dbReference type="Proteomes" id="UP000002730"/>
    </source>
</evidence>
<dbReference type="OrthoDB" id="2081768at2"/>
<dbReference type="InterPro" id="IPR029441">
    <property type="entry name" value="Cass2"/>
</dbReference>